<dbReference type="VEuPathDB" id="TrichDB:TRFO_36278"/>
<comment type="caution">
    <text evidence="2">The sequence shown here is derived from an EMBL/GenBank/DDBJ whole genome shotgun (WGS) entry which is preliminary data.</text>
</comment>
<dbReference type="EMBL" id="MLAK01001111">
    <property type="protein sequence ID" value="OHS97519.1"/>
    <property type="molecule type" value="Genomic_DNA"/>
</dbReference>
<dbReference type="InterPro" id="IPR018845">
    <property type="entry name" value="Initiator-bd"/>
</dbReference>
<evidence type="ECO:0000313" key="2">
    <source>
        <dbReference type="EMBL" id="OHS97519.1"/>
    </source>
</evidence>
<feature type="domain" description="Initiator binding" evidence="1">
    <location>
        <begin position="20"/>
        <end position="144"/>
    </location>
</feature>
<accession>A0A1J4JGX5</accession>
<dbReference type="Pfam" id="PF10416">
    <property type="entry name" value="IBD"/>
    <property type="match status" value="1"/>
</dbReference>
<name>A0A1J4JGX5_9EUKA</name>
<evidence type="ECO:0000259" key="1">
    <source>
        <dbReference type="Pfam" id="PF10416"/>
    </source>
</evidence>
<gene>
    <name evidence="2" type="ORF">TRFO_36278</name>
</gene>
<organism evidence="2 3">
    <name type="scientific">Tritrichomonas foetus</name>
    <dbReference type="NCBI Taxonomy" id="1144522"/>
    <lineage>
        <taxon>Eukaryota</taxon>
        <taxon>Metamonada</taxon>
        <taxon>Parabasalia</taxon>
        <taxon>Tritrichomonadida</taxon>
        <taxon>Tritrichomonadidae</taxon>
        <taxon>Tritrichomonas</taxon>
    </lineage>
</organism>
<dbReference type="GeneID" id="94845434"/>
<dbReference type="Proteomes" id="UP000179807">
    <property type="component" value="Unassembled WGS sequence"/>
</dbReference>
<dbReference type="AlphaFoldDB" id="A0A1J4JGX5"/>
<dbReference type="RefSeq" id="XP_068350656.1">
    <property type="nucleotide sequence ID" value="XM_068510730.1"/>
</dbReference>
<protein>
    <recommendedName>
        <fullName evidence="1">Initiator binding domain-containing protein</fullName>
    </recommendedName>
</protein>
<dbReference type="OrthoDB" id="10471406at2759"/>
<keyword evidence="3" id="KW-1185">Reference proteome</keyword>
<evidence type="ECO:0000313" key="3">
    <source>
        <dbReference type="Proteomes" id="UP000179807"/>
    </source>
</evidence>
<proteinExistence type="predicted"/>
<reference evidence="2" key="1">
    <citation type="submission" date="2016-10" db="EMBL/GenBank/DDBJ databases">
        <authorList>
            <person name="Benchimol M."/>
            <person name="Almeida L.G."/>
            <person name="Vasconcelos A.T."/>
            <person name="Perreira-Neves A."/>
            <person name="Rosa I.A."/>
            <person name="Tasca T."/>
            <person name="Bogo M.R."/>
            <person name="de Souza W."/>
        </authorList>
    </citation>
    <scope>NUCLEOTIDE SEQUENCE [LARGE SCALE GENOMIC DNA]</scope>
    <source>
        <strain evidence="2">K</strain>
    </source>
</reference>
<sequence length="225" mass="25880">MTSTFIAKDTFPSHWELLSEDDKQGYISIKSLFNDDLSKSKRGERFEIFVTRLKTIRDYINRNPNDQWKRSLVCGMVFLTSALGINIQQLRLLMGKCKSSINGSLQQLGYTAKPSTHEIDQELGIKIPCLKNDHYELKKWTIRYGTFPDEYKQKKSEPNKIQTKAQVPNNIEKVKPLAIKEDPLPQTVNADDVIRVVNVSYPCPAKCRHKFYDLLHSSISIQTDA</sequence>